<dbReference type="InParanoid" id="D8S257"/>
<dbReference type="EMBL" id="GL377599">
    <property type="protein sequence ID" value="EFJ21573.1"/>
    <property type="molecule type" value="Genomic_DNA"/>
</dbReference>
<organism evidence="2">
    <name type="scientific">Selaginella moellendorffii</name>
    <name type="common">Spikemoss</name>
    <dbReference type="NCBI Taxonomy" id="88036"/>
    <lineage>
        <taxon>Eukaryota</taxon>
        <taxon>Viridiplantae</taxon>
        <taxon>Streptophyta</taxon>
        <taxon>Embryophyta</taxon>
        <taxon>Tracheophyta</taxon>
        <taxon>Lycopodiopsida</taxon>
        <taxon>Selaginellales</taxon>
        <taxon>Selaginellaceae</taxon>
        <taxon>Selaginella</taxon>
    </lineage>
</organism>
<protein>
    <submittedName>
        <fullName evidence="1">Uncharacterized protein</fullName>
    </submittedName>
</protein>
<dbReference type="Gramene" id="EFJ21573">
    <property type="protein sequence ID" value="EFJ21573"/>
    <property type="gene ID" value="SELMODRAFT_417420"/>
</dbReference>
<name>D8S257_SELML</name>
<gene>
    <name evidence="1" type="ORF">SELMODRAFT_417420</name>
</gene>
<dbReference type="HOGENOM" id="CLU_1771263_0_0_1"/>
<dbReference type="KEGG" id="smo:SELMODRAFT_417420"/>
<reference evidence="1 2" key="1">
    <citation type="journal article" date="2011" name="Science">
        <title>The Selaginella genome identifies genetic changes associated with the evolution of vascular plants.</title>
        <authorList>
            <person name="Banks J.A."/>
            <person name="Nishiyama T."/>
            <person name="Hasebe M."/>
            <person name="Bowman J.L."/>
            <person name="Gribskov M."/>
            <person name="dePamphilis C."/>
            <person name="Albert V.A."/>
            <person name="Aono N."/>
            <person name="Aoyama T."/>
            <person name="Ambrose B.A."/>
            <person name="Ashton N.W."/>
            <person name="Axtell M.J."/>
            <person name="Barker E."/>
            <person name="Barker M.S."/>
            <person name="Bennetzen J.L."/>
            <person name="Bonawitz N.D."/>
            <person name="Chapple C."/>
            <person name="Cheng C."/>
            <person name="Correa L.G."/>
            <person name="Dacre M."/>
            <person name="DeBarry J."/>
            <person name="Dreyer I."/>
            <person name="Elias M."/>
            <person name="Engstrom E.M."/>
            <person name="Estelle M."/>
            <person name="Feng L."/>
            <person name="Finet C."/>
            <person name="Floyd S.K."/>
            <person name="Frommer W.B."/>
            <person name="Fujita T."/>
            <person name="Gramzow L."/>
            <person name="Gutensohn M."/>
            <person name="Harholt J."/>
            <person name="Hattori M."/>
            <person name="Heyl A."/>
            <person name="Hirai T."/>
            <person name="Hiwatashi Y."/>
            <person name="Ishikawa M."/>
            <person name="Iwata M."/>
            <person name="Karol K.G."/>
            <person name="Koehler B."/>
            <person name="Kolukisaoglu U."/>
            <person name="Kubo M."/>
            <person name="Kurata T."/>
            <person name="Lalonde S."/>
            <person name="Li K."/>
            <person name="Li Y."/>
            <person name="Litt A."/>
            <person name="Lyons E."/>
            <person name="Manning G."/>
            <person name="Maruyama T."/>
            <person name="Michael T.P."/>
            <person name="Mikami K."/>
            <person name="Miyazaki S."/>
            <person name="Morinaga S."/>
            <person name="Murata T."/>
            <person name="Mueller-Roeber B."/>
            <person name="Nelson D.R."/>
            <person name="Obara M."/>
            <person name="Oguri Y."/>
            <person name="Olmstead R.G."/>
            <person name="Onodera N."/>
            <person name="Petersen B.L."/>
            <person name="Pils B."/>
            <person name="Prigge M."/>
            <person name="Rensing S.A."/>
            <person name="Riano-Pachon D.M."/>
            <person name="Roberts A.W."/>
            <person name="Sato Y."/>
            <person name="Scheller H.V."/>
            <person name="Schulz B."/>
            <person name="Schulz C."/>
            <person name="Shakirov E.V."/>
            <person name="Shibagaki N."/>
            <person name="Shinohara N."/>
            <person name="Shippen D.E."/>
            <person name="Soerensen I."/>
            <person name="Sotooka R."/>
            <person name="Sugimoto N."/>
            <person name="Sugita M."/>
            <person name="Sumikawa N."/>
            <person name="Tanurdzic M."/>
            <person name="Theissen G."/>
            <person name="Ulvskov P."/>
            <person name="Wakazuki S."/>
            <person name="Weng J.K."/>
            <person name="Willats W.W."/>
            <person name="Wipf D."/>
            <person name="Wolf P.G."/>
            <person name="Yang L."/>
            <person name="Zimmer A.D."/>
            <person name="Zhu Q."/>
            <person name="Mitros T."/>
            <person name="Hellsten U."/>
            <person name="Loque D."/>
            <person name="Otillar R."/>
            <person name="Salamov A."/>
            <person name="Schmutz J."/>
            <person name="Shapiro H."/>
            <person name="Lindquist E."/>
            <person name="Lucas S."/>
            <person name="Rokhsar D."/>
            <person name="Grigoriev I.V."/>
        </authorList>
    </citation>
    <scope>NUCLEOTIDE SEQUENCE [LARGE SCALE GENOMIC DNA]</scope>
</reference>
<sequence>MACIMAEFCMGIKLKESVVNLGEIRELVKIMDDHVPLVTAQGDNFHTEIYAPVKQDQDLHSLLGNLKDELPDLIDFMEASPNLDASASRPLPFPDSRNSTVFGEVPAGIQGQAQAQLRMLTLMFQRKAFLQESNLNDLVTSSTGRRQ</sequence>
<evidence type="ECO:0000313" key="1">
    <source>
        <dbReference type="EMBL" id="EFJ21573.1"/>
    </source>
</evidence>
<accession>D8S257</accession>
<keyword evidence="2" id="KW-1185">Reference proteome</keyword>
<dbReference type="Proteomes" id="UP000001514">
    <property type="component" value="Unassembled WGS sequence"/>
</dbReference>
<dbReference type="AlphaFoldDB" id="D8S257"/>
<evidence type="ECO:0000313" key="2">
    <source>
        <dbReference type="Proteomes" id="UP000001514"/>
    </source>
</evidence>
<proteinExistence type="predicted"/>